<dbReference type="Pfam" id="PF07727">
    <property type="entry name" value="RVT_2"/>
    <property type="match status" value="1"/>
</dbReference>
<evidence type="ECO:0000313" key="3">
    <source>
        <dbReference type="Proteomes" id="UP000801492"/>
    </source>
</evidence>
<comment type="caution">
    <text evidence="2">The sequence shown here is derived from an EMBL/GenBank/DDBJ whole genome shotgun (WGS) entry which is preliminary data.</text>
</comment>
<protein>
    <recommendedName>
        <fullName evidence="1">Reverse transcriptase Ty1/copia-type domain-containing protein</fullName>
    </recommendedName>
</protein>
<gene>
    <name evidence="2" type="ORF">ILUMI_13730</name>
</gene>
<name>A0A8K0CRU5_IGNLU</name>
<dbReference type="InterPro" id="IPR013103">
    <property type="entry name" value="RVT_2"/>
</dbReference>
<accession>A0A8K0CRU5</accession>
<keyword evidence="3" id="KW-1185">Reference proteome</keyword>
<dbReference type="SUPFAM" id="SSF56672">
    <property type="entry name" value="DNA/RNA polymerases"/>
    <property type="match status" value="1"/>
</dbReference>
<evidence type="ECO:0000259" key="1">
    <source>
        <dbReference type="Pfam" id="PF07727"/>
    </source>
</evidence>
<dbReference type="PANTHER" id="PTHR11439">
    <property type="entry name" value="GAG-POL-RELATED RETROTRANSPOSON"/>
    <property type="match status" value="1"/>
</dbReference>
<organism evidence="2 3">
    <name type="scientific">Ignelater luminosus</name>
    <name type="common">Cucubano</name>
    <name type="synonym">Pyrophorus luminosus</name>
    <dbReference type="NCBI Taxonomy" id="2038154"/>
    <lineage>
        <taxon>Eukaryota</taxon>
        <taxon>Metazoa</taxon>
        <taxon>Ecdysozoa</taxon>
        <taxon>Arthropoda</taxon>
        <taxon>Hexapoda</taxon>
        <taxon>Insecta</taxon>
        <taxon>Pterygota</taxon>
        <taxon>Neoptera</taxon>
        <taxon>Endopterygota</taxon>
        <taxon>Coleoptera</taxon>
        <taxon>Polyphaga</taxon>
        <taxon>Elateriformia</taxon>
        <taxon>Elateroidea</taxon>
        <taxon>Elateridae</taxon>
        <taxon>Agrypninae</taxon>
        <taxon>Pyrophorini</taxon>
        <taxon>Ignelater</taxon>
    </lineage>
</organism>
<proteinExistence type="predicted"/>
<dbReference type="Proteomes" id="UP000801492">
    <property type="component" value="Unassembled WGS sequence"/>
</dbReference>
<feature type="domain" description="Reverse transcriptase Ty1/copia-type" evidence="1">
    <location>
        <begin position="2"/>
        <end position="162"/>
    </location>
</feature>
<dbReference type="CDD" id="cd09272">
    <property type="entry name" value="RNase_HI_RT_Ty1"/>
    <property type="match status" value="1"/>
</dbReference>
<evidence type="ECO:0000313" key="2">
    <source>
        <dbReference type="EMBL" id="KAF2892445.1"/>
    </source>
</evidence>
<dbReference type="GO" id="GO:0071897">
    <property type="term" value="P:DNA biosynthetic process"/>
    <property type="evidence" value="ECO:0007669"/>
    <property type="project" value="UniProtKB-ARBA"/>
</dbReference>
<dbReference type="PANTHER" id="PTHR11439:SF463">
    <property type="entry name" value="REVERSE TRANSCRIPTASE TY1_COPIA-TYPE DOMAIN-CONTAINING PROTEIN"/>
    <property type="match status" value="1"/>
</dbReference>
<dbReference type="OrthoDB" id="8190554at2759"/>
<dbReference type="InterPro" id="IPR043502">
    <property type="entry name" value="DNA/RNA_pol_sf"/>
</dbReference>
<dbReference type="AlphaFoldDB" id="A0A8K0CRU5"/>
<sequence length="410" mass="46787">MKVHQMDVVSAFLNSDIKKKVYIEFKIANKVGPLQRSIYGLKRSPRCWNEELHKTLQANAFDRSKHDYCLYIKSAVNFKIYILVFVDDLIVVGTDLSCVNATKKFLSEKFKMKDPGIISNYLGIAVNYNEEDGIMSLNQTYYLKKILQTHGMAECKLANTPMDQNFPYYELQNIEENLKPEDKILLEKKCRQVIGSLMYAVTGTRPDLCSAVIILSRYQNCVSTKLWIALKHVLRYVKGTLDLSRVYRRSPEASPICGFVDANWAGDTKGRKSTSGFTFKVMGNCVTWSSKKQYSVSLSSAESEFVALSLACSDACWLRNIVKDLQVVTVSKIELFEDNQAVIKASKNPEYHSKMKHIDIHHDFVREKIESGEIDVKYISAEDQEADIFTKPLPKVKFNIFVEKLGLTKL</sequence>
<reference evidence="2" key="1">
    <citation type="submission" date="2019-08" db="EMBL/GenBank/DDBJ databases">
        <title>The genome of the North American firefly Photinus pyralis.</title>
        <authorList>
            <consortium name="Photinus pyralis genome working group"/>
            <person name="Fallon T.R."/>
            <person name="Sander Lower S.E."/>
            <person name="Weng J.-K."/>
        </authorList>
    </citation>
    <scope>NUCLEOTIDE SEQUENCE</scope>
    <source>
        <strain evidence="2">TRF0915ILg1</strain>
        <tissue evidence="2">Whole body</tissue>
    </source>
</reference>
<dbReference type="EMBL" id="VTPC01008730">
    <property type="protein sequence ID" value="KAF2892445.1"/>
    <property type="molecule type" value="Genomic_DNA"/>
</dbReference>